<feature type="transmembrane region" description="Helical" evidence="1">
    <location>
        <begin position="73"/>
        <end position="98"/>
    </location>
</feature>
<evidence type="ECO:0000256" key="1">
    <source>
        <dbReference type="SAM" id="Phobius"/>
    </source>
</evidence>
<reference evidence="2 3" key="1">
    <citation type="journal article" date="2014" name="Genome Announc.">
        <title>Complete Genome of Rhodococcus pyridinivorans SB3094, a Methyl-Ethyl-Ketone-Degrading Bacterium Used for Bioaugmentation.</title>
        <authorList>
            <person name="Dueholm M.S."/>
            <person name="Albertsen M."/>
            <person name="D'Imperio S."/>
            <person name="Tale V.P."/>
            <person name="Lewis D."/>
            <person name="Nielsen P.H."/>
            <person name="Nielsen J.L."/>
        </authorList>
    </citation>
    <scope>NUCLEOTIDE SEQUENCE [LARGE SCALE GENOMIC DNA]</scope>
    <source>
        <strain evidence="2 3">SB3094</strain>
    </source>
</reference>
<dbReference type="Proteomes" id="UP000018781">
    <property type="component" value="Chromosome"/>
</dbReference>
<feature type="transmembrane region" description="Helical" evidence="1">
    <location>
        <begin position="223"/>
        <end position="248"/>
    </location>
</feature>
<feature type="transmembrane region" description="Helical" evidence="1">
    <location>
        <begin position="311"/>
        <end position="331"/>
    </location>
</feature>
<gene>
    <name evidence="2" type="ORF">Y013_23915</name>
</gene>
<accession>V9XIX5</accession>
<dbReference type="KEGG" id="rpy:Y013_23915"/>
<proteinExistence type="predicted"/>
<keyword evidence="1" id="KW-0812">Transmembrane</keyword>
<dbReference type="PANTHER" id="PTHR23537">
    <property type="match status" value="1"/>
</dbReference>
<dbReference type="Pfam" id="PF06779">
    <property type="entry name" value="MFS_4"/>
    <property type="match status" value="1"/>
</dbReference>
<organism evidence="2 3">
    <name type="scientific">Rhodococcus pyridinivorans SB3094</name>
    <dbReference type="NCBI Taxonomy" id="1435356"/>
    <lineage>
        <taxon>Bacteria</taxon>
        <taxon>Bacillati</taxon>
        <taxon>Actinomycetota</taxon>
        <taxon>Actinomycetes</taxon>
        <taxon>Mycobacteriales</taxon>
        <taxon>Nocardiaceae</taxon>
        <taxon>Rhodococcus</taxon>
    </lineage>
</organism>
<feature type="transmembrane region" description="Helical" evidence="1">
    <location>
        <begin position="260"/>
        <end position="279"/>
    </location>
</feature>
<feature type="transmembrane region" description="Helical" evidence="1">
    <location>
        <begin position="26"/>
        <end position="47"/>
    </location>
</feature>
<feature type="transmembrane region" description="Helical" evidence="1">
    <location>
        <begin position="182"/>
        <end position="202"/>
    </location>
</feature>
<evidence type="ECO:0000313" key="2">
    <source>
        <dbReference type="EMBL" id="AHD23416.1"/>
    </source>
</evidence>
<feature type="transmembrane region" description="Helical" evidence="1">
    <location>
        <begin position="286"/>
        <end position="305"/>
    </location>
</feature>
<keyword evidence="1" id="KW-0472">Membrane</keyword>
<dbReference type="GeneID" id="29938582"/>
<name>V9XIX5_9NOCA</name>
<dbReference type="AlphaFoldDB" id="V9XIX5"/>
<feature type="transmembrane region" description="Helical" evidence="1">
    <location>
        <begin position="154"/>
        <end position="176"/>
    </location>
</feature>
<evidence type="ECO:0000313" key="3">
    <source>
        <dbReference type="Proteomes" id="UP000018781"/>
    </source>
</evidence>
<dbReference type="PATRIC" id="fig|1435356.3.peg.4818"/>
<protein>
    <submittedName>
        <fullName evidence="2">MFS transporter</fullName>
    </submittedName>
</protein>
<feature type="transmembrane region" description="Helical" evidence="1">
    <location>
        <begin position="118"/>
        <end position="142"/>
    </location>
</feature>
<dbReference type="InterPro" id="IPR036259">
    <property type="entry name" value="MFS_trans_sf"/>
</dbReference>
<dbReference type="SUPFAM" id="SSF103473">
    <property type="entry name" value="MFS general substrate transporter"/>
    <property type="match status" value="1"/>
</dbReference>
<dbReference type="eggNOG" id="COG2814">
    <property type="taxonomic scope" value="Bacteria"/>
</dbReference>
<sequence>MTARTDLDWNGGRESWEMTGSTSTEWLIAMRAAATLAAAVGVGRFVFTPILPLMQTQAGVTPQLGATMATANYLGYLVGAVAAILVPVLGWTALAMRLSAVSVVASLAAMPLLTSPEAWIALRGIAGGGGAIMFVAAAGAVLNGISPRSRHLAGWAYGGVGAGITLSGAAVLLVALIGDWRIAWWAASALAAALTTLGWKLINPQPPGVTVPPPRKIPRPHRWFVPLVIAYFLEGVGYIVAGTFLVAAVTAAVPGPLGKATWIVVGLAAIPSCVLWAWLSVRVSHPTLLTTALGLQAAGMVLAGLDLGAVAAIVAALLFGGTFMGVTTLALDAGRHLQVPAAVAILSAMYAIGQTIGPVAVAPLLANGFHTALFTAGGVVAFSAVGTILLRIRYPHPRISLPSAAVPNPEPALQR</sequence>
<dbReference type="EMBL" id="CP006996">
    <property type="protein sequence ID" value="AHD23416.1"/>
    <property type="molecule type" value="Genomic_DNA"/>
</dbReference>
<dbReference type="GO" id="GO:0005886">
    <property type="term" value="C:plasma membrane"/>
    <property type="evidence" value="ECO:0007669"/>
    <property type="project" value="TreeGrafter"/>
</dbReference>
<keyword evidence="1" id="KW-1133">Transmembrane helix</keyword>
<dbReference type="InterPro" id="IPR010645">
    <property type="entry name" value="MFS_4"/>
</dbReference>
<dbReference type="PANTHER" id="PTHR23537:SF1">
    <property type="entry name" value="SUGAR TRANSPORTER"/>
    <property type="match status" value="1"/>
</dbReference>
<dbReference type="HOGENOM" id="CLU_001265_7_2_11"/>
<feature type="transmembrane region" description="Helical" evidence="1">
    <location>
        <begin position="343"/>
        <end position="366"/>
    </location>
</feature>
<dbReference type="Gene3D" id="1.20.1250.20">
    <property type="entry name" value="MFS general substrate transporter like domains"/>
    <property type="match status" value="1"/>
</dbReference>
<feature type="transmembrane region" description="Helical" evidence="1">
    <location>
        <begin position="372"/>
        <end position="392"/>
    </location>
</feature>
<dbReference type="RefSeq" id="WP_024103599.1">
    <property type="nucleotide sequence ID" value="NC_023150.1"/>
</dbReference>